<comment type="caution">
    <text evidence="1">The sequence shown here is derived from an EMBL/GenBank/DDBJ whole genome shotgun (WGS) entry which is preliminary data.</text>
</comment>
<evidence type="ECO:0000313" key="1">
    <source>
        <dbReference type="EMBL" id="KAJ7359041.1"/>
    </source>
</evidence>
<proteinExistence type="predicted"/>
<dbReference type="Proteomes" id="UP001163046">
    <property type="component" value="Unassembled WGS sequence"/>
</dbReference>
<accession>A0A9X0CK87</accession>
<keyword evidence="2" id="KW-1185">Reference proteome</keyword>
<dbReference type="EMBL" id="MU827313">
    <property type="protein sequence ID" value="KAJ7359041.1"/>
    <property type="molecule type" value="Genomic_DNA"/>
</dbReference>
<gene>
    <name evidence="1" type="ORF">OS493_019948</name>
</gene>
<protein>
    <submittedName>
        <fullName evidence="1">Uncharacterized protein</fullName>
    </submittedName>
</protein>
<name>A0A9X0CK87_9CNID</name>
<sequence length="134" mass="15624">MHSIYNPIYFYEYLTMYHPHNNNLVLHHAEEDNVPSPVKYFVRALELVPEIWSTESAIRQQLQPLGHNDQFIETAVHYVKSLHDVLQLWKMKIVSRSLGDTNTDITEELYPFVSQQNAILQCILERPATSVIST</sequence>
<reference evidence="1" key="1">
    <citation type="submission" date="2023-01" db="EMBL/GenBank/DDBJ databases">
        <title>Genome assembly of the deep-sea coral Lophelia pertusa.</title>
        <authorList>
            <person name="Herrera S."/>
            <person name="Cordes E."/>
        </authorList>
    </citation>
    <scope>NUCLEOTIDE SEQUENCE</scope>
    <source>
        <strain evidence="1">USNM1676648</strain>
        <tissue evidence="1">Polyp</tissue>
    </source>
</reference>
<dbReference type="AlphaFoldDB" id="A0A9X0CK87"/>
<organism evidence="1 2">
    <name type="scientific">Desmophyllum pertusum</name>
    <dbReference type="NCBI Taxonomy" id="174260"/>
    <lineage>
        <taxon>Eukaryota</taxon>
        <taxon>Metazoa</taxon>
        <taxon>Cnidaria</taxon>
        <taxon>Anthozoa</taxon>
        <taxon>Hexacorallia</taxon>
        <taxon>Scleractinia</taxon>
        <taxon>Caryophylliina</taxon>
        <taxon>Caryophylliidae</taxon>
        <taxon>Desmophyllum</taxon>
    </lineage>
</organism>
<evidence type="ECO:0000313" key="2">
    <source>
        <dbReference type="Proteomes" id="UP001163046"/>
    </source>
</evidence>